<keyword evidence="9 11" id="KW-0443">Lipid metabolism</keyword>
<sequence length="419" mass="45640">MRPSISARSASSSIPRAVASSADPAAVQAAGELSVALVAGEPSGDMLAARLLAGLRPLLPHARFHGIGGPAMIAQGFESEVPLETMTVRGLFEIIPRYRELKRIQTALRDRLLAERPAVFIGADYPGFNLGLEGELKAAGIPTMHYIGPQIWAWRGGRIKKIIRNVSHMLVIFPFEQEIYEKAGVPVTYVGHPLAELIPLTPDVTAARRQLGLADDARVVTIMPGSRMGELKYNTTAFIGAARLLKQRDPGLRFVAPMAGDKQKQYFKKLVADAGLQDVEITLLDGQSHTAICAADAVLVASGTASLEVALFKKPMVIAYKIMGASYQIMRHMGYQPWIGLPNILAREFLVPELIQHHATPQALADQMWKQLTDAPHRAMLERRFTDMHHSLLRNSAQESAAAVLRVIETSSAKSRATA</sequence>
<evidence type="ECO:0000256" key="8">
    <source>
        <dbReference type="ARBA" id="ARBA00022679"/>
    </source>
</evidence>
<evidence type="ECO:0000256" key="1">
    <source>
        <dbReference type="ARBA" id="ARBA00002056"/>
    </source>
</evidence>
<dbReference type="Pfam" id="PF02684">
    <property type="entry name" value="LpxB"/>
    <property type="match status" value="1"/>
</dbReference>
<evidence type="ECO:0000313" key="13">
    <source>
        <dbReference type="Proteomes" id="UP000437862"/>
    </source>
</evidence>
<dbReference type="EC" id="2.4.1.182" evidence="3 11"/>
<dbReference type="HAMAP" id="MF_00392">
    <property type="entry name" value="LpxB"/>
    <property type="match status" value="1"/>
</dbReference>
<dbReference type="Gene3D" id="3.40.50.2000">
    <property type="entry name" value="Glycogen Phosphorylase B"/>
    <property type="match status" value="1"/>
</dbReference>
<evidence type="ECO:0000256" key="3">
    <source>
        <dbReference type="ARBA" id="ARBA00012687"/>
    </source>
</evidence>
<keyword evidence="8 11" id="KW-0808">Transferase</keyword>
<gene>
    <name evidence="11 12" type="primary">lpxB</name>
    <name evidence="12" type="ORF">GO485_04190</name>
</gene>
<name>A0ABX6FN64_9BURK</name>
<evidence type="ECO:0000256" key="7">
    <source>
        <dbReference type="ARBA" id="ARBA00022676"/>
    </source>
</evidence>
<dbReference type="PANTHER" id="PTHR30372">
    <property type="entry name" value="LIPID-A-DISACCHARIDE SYNTHASE"/>
    <property type="match status" value="1"/>
</dbReference>
<reference evidence="12 13" key="1">
    <citation type="submission" date="2019-12" db="EMBL/GenBank/DDBJ databases">
        <title>Draft Genome Sequences of Six Type Strains of the Genus Massilia.</title>
        <authorList>
            <person name="Miess H."/>
            <person name="Frediansyah A."/>
            <person name="Goeker M."/>
            <person name="Gross H."/>
        </authorList>
    </citation>
    <scope>NUCLEOTIDE SEQUENCE [LARGE SCALE GENOMIC DNA]</scope>
    <source>
        <strain evidence="12 13">DSM 26639</strain>
    </source>
</reference>
<comment type="function">
    <text evidence="1 11">Condensation of UDP-2,3-diacylglucosamine and 2,3-diacylglucosamine-1-phosphate to form lipid A disaccharide, a precursor of lipid A, a phosphorylated glycolipid that anchors the lipopolysaccharide to the outer membrane of the cell.</text>
</comment>
<dbReference type="PANTHER" id="PTHR30372:SF4">
    <property type="entry name" value="LIPID-A-DISACCHARIDE SYNTHASE, MITOCHONDRIAL-RELATED"/>
    <property type="match status" value="1"/>
</dbReference>
<keyword evidence="7 11" id="KW-0328">Glycosyltransferase</keyword>
<dbReference type="Proteomes" id="UP000437862">
    <property type="component" value="Chromosome"/>
</dbReference>
<evidence type="ECO:0000256" key="4">
    <source>
        <dbReference type="ARBA" id="ARBA00020902"/>
    </source>
</evidence>
<dbReference type="EMBL" id="CP046904">
    <property type="protein sequence ID" value="QGZ38329.1"/>
    <property type="molecule type" value="Genomic_DNA"/>
</dbReference>
<keyword evidence="13" id="KW-1185">Reference proteome</keyword>
<keyword evidence="6 11" id="KW-0441">Lipid A biosynthesis</keyword>
<evidence type="ECO:0000256" key="5">
    <source>
        <dbReference type="ARBA" id="ARBA00022516"/>
    </source>
</evidence>
<comment type="similarity">
    <text evidence="2 11">Belongs to the LpxB family.</text>
</comment>
<evidence type="ECO:0000256" key="10">
    <source>
        <dbReference type="ARBA" id="ARBA00048975"/>
    </source>
</evidence>
<dbReference type="NCBIfam" id="TIGR00215">
    <property type="entry name" value="lpxB"/>
    <property type="match status" value="1"/>
</dbReference>
<dbReference type="GO" id="GO:0008915">
    <property type="term" value="F:lipid-A-disaccharide synthase activity"/>
    <property type="evidence" value="ECO:0007669"/>
    <property type="project" value="UniProtKB-EC"/>
</dbReference>
<organism evidence="12 13">
    <name type="scientific">Pseudoduganella flava</name>
    <dbReference type="NCBI Taxonomy" id="871742"/>
    <lineage>
        <taxon>Bacteria</taxon>
        <taxon>Pseudomonadati</taxon>
        <taxon>Pseudomonadota</taxon>
        <taxon>Betaproteobacteria</taxon>
        <taxon>Burkholderiales</taxon>
        <taxon>Oxalobacteraceae</taxon>
        <taxon>Telluria group</taxon>
        <taxon>Pseudoduganella</taxon>
    </lineage>
</organism>
<comment type="catalytic activity">
    <reaction evidence="10 11">
        <text>a lipid X + a UDP-2-N,3-O-bis[(3R)-3-hydroxyacyl]-alpha-D-glucosamine = a lipid A disaccharide + UDP + H(+)</text>
        <dbReference type="Rhea" id="RHEA:67828"/>
        <dbReference type="ChEBI" id="CHEBI:15378"/>
        <dbReference type="ChEBI" id="CHEBI:58223"/>
        <dbReference type="ChEBI" id="CHEBI:137748"/>
        <dbReference type="ChEBI" id="CHEBI:176338"/>
        <dbReference type="ChEBI" id="CHEBI:176343"/>
        <dbReference type="EC" id="2.4.1.182"/>
    </reaction>
</comment>
<keyword evidence="5 11" id="KW-0444">Lipid biosynthesis</keyword>
<comment type="pathway">
    <text evidence="11">Bacterial outer membrane biogenesis; LPS lipid A biosynthesis.</text>
</comment>
<evidence type="ECO:0000256" key="6">
    <source>
        <dbReference type="ARBA" id="ARBA00022556"/>
    </source>
</evidence>
<dbReference type="InterPro" id="IPR003835">
    <property type="entry name" value="Glyco_trans_19"/>
</dbReference>
<evidence type="ECO:0000256" key="2">
    <source>
        <dbReference type="ARBA" id="ARBA00007868"/>
    </source>
</evidence>
<evidence type="ECO:0000256" key="11">
    <source>
        <dbReference type="HAMAP-Rule" id="MF_00392"/>
    </source>
</evidence>
<dbReference type="SUPFAM" id="SSF53756">
    <property type="entry name" value="UDP-Glycosyltransferase/glycogen phosphorylase"/>
    <property type="match status" value="1"/>
</dbReference>
<evidence type="ECO:0000313" key="12">
    <source>
        <dbReference type="EMBL" id="QGZ38329.1"/>
    </source>
</evidence>
<accession>A0ABX6FN64</accession>
<proteinExistence type="inferred from homology"/>
<protein>
    <recommendedName>
        <fullName evidence="4 11">Lipid-A-disaccharide synthase</fullName>
        <ecNumber evidence="3 11">2.4.1.182</ecNumber>
    </recommendedName>
</protein>
<evidence type="ECO:0000256" key="9">
    <source>
        <dbReference type="ARBA" id="ARBA00023098"/>
    </source>
</evidence>